<dbReference type="Proteomes" id="UP000035900">
    <property type="component" value="Unassembled WGS sequence"/>
</dbReference>
<dbReference type="OrthoDB" id="9773332at2"/>
<dbReference type="AlphaFoldDB" id="A0A0J7IWF1"/>
<reference evidence="1 2" key="1">
    <citation type="journal article" date="2004" name="Int. J. Syst. Evol. Microbiol.">
        <title>Kaistella koreensis gen. nov., sp. nov., a novel member of the Chryseobacterium-Bergeyella-Riemerella branch.</title>
        <authorList>
            <person name="Kim M.K."/>
            <person name="Im W.T."/>
            <person name="Shin Y.K."/>
            <person name="Lim J.H."/>
            <person name="Kim S.H."/>
            <person name="Lee B.C."/>
            <person name="Park M.Y."/>
            <person name="Lee K.Y."/>
            <person name="Lee S.T."/>
        </authorList>
    </citation>
    <scope>NUCLEOTIDE SEQUENCE [LARGE SCALE GENOMIC DNA]</scope>
    <source>
        <strain evidence="1 2">CCUG 49689</strain>
    </source>
</reference>
<dbReference type="RefSeq" id="WP_048500141.1">
    <property type="nucleotide sequence ID" value="NZ_LFNG01000015.1"/>
</dbReference>
<dbReference type="EMBL" id="LFNG01000015">
    <property type="protein sequence ID" value="KMQ70628.1"/>
    <property type="molecule type" value="Genomic_DNA"/>
</dbReference>
<dbReference type="NCBIfam" id="TIGR02757">
    <property type="entry name" value="TIGR02757 family protein"/>
    <property type="match status" value="1"/>
</dbReference>
<accession>A0A0J7IWF1</accession>
<dbReference type="Pfam" id="PF09674">
    <property type="entry name" value="DUF2400"/>
    <property type="match status" value="1"/>
</dbReference>
<name>A0A0J7IWF1_9FLAO</name>
<comment type="caution">
    <text evidence="1">The sequence shown here is derived from an EMBL/GenBank/DDBJ whole genome shotgun (WGS) entry which is preliminary data.</text>
</comment>
<proteinExistence type="predicted"/>
<evidence type="ECO:0008006" key="3">
    <source>
        <dbReference type="Google" id="ProtNLM"/>
    </source>
</evidence>
<evidence type="ECO:0000313" key="1">
    <source>
        <dbReference type="EMBL" id="KMQ70628.1"/>
    </source>
</evidence>
<organism evidence="1 2">
    <name type="scientific">Chryseobacterium koreense CCUG 49689</name>
    <dbReference type="NCBI Taxonomy" id="1304281"/>
    <lineage>
        <taxon>Bacteria</taxon>
        <taxon>Pseudomonadati</taxon>
        <taxon>Bacteroidota</taxon>
        <taxon>Flavobacteriia</taxon>
        <taxon>Flavobacteriales</taxon>
        <taxon>Weeksellaceae</taxon>
        <taxon>Chryseobacterium group</taxon>
        <taxon>Chryseobacterium</taxon>
    </lineage>
</organism>
<evidence type="ECO:0000313" key="2">
    <source>
        <dbReference type="Proteomes" id="UP000035900"/>
    </source>
</evidence>
<dbReference type="PATRIC" id="fig|1304281.5.peg.2410"/>
<gene>
    <name evidence="1" type="ORF">ACM44_11230</name>
</gene>
<protein>
    <recommendedName>
        <fullName evidence="3">TIGR02757 family protein</fullName>
    </recommendedName>
</protein>
<keyword evidence="2" id="KW-1185">Reference proteome</keyword>
<dbReference type="InterPro" id="IPR014127">
    <property type="entry name" value="CHP02757"/>
</dbReference>
<sequence length="263" mass="30983">MKKSETPLPDLLSDLKGFLDEKADFYNNHDFIENDPVRIPHRFSLKQDIEIAGFLTATISWGNRKSIIHDAEKMMRFLEDSPFDFIRNVSLKELKILENKSIHRTFNGEDFTEFILNLKRIYSENESLEQLFLVHRNEENFYHSLERFRSAFLGSKQHRSHKHVSSTYKNSSAKRLMMFLRWMVRKDKKGVDFGIWENIDQRLLSVPLDVHTGNISRKLGLIQRKQNDWKTVLEMDSVLRVYDAEDPSKYDFALFGLGVSGDF</sequence>
<dbReference type="STRING" id="1304281.ACM44_11230"/>